<evidence type="ECO:0000313" key="4">
    <source>
        <dbReference type="Proteomes" id="UP000077051"/>
    </source>
</evidence>
<feature type="region of interest" description="Disordered" evidence="2">
    <location>
        <begin position="407"/>
        <end position="441"/>
    </location>
</feature>
<feature type="compositionally biased region" description="Acidic residues" evidence="2">
    <location>
        <begin position="105"/>
        <end position="119"/>
    </location>
</feature>
<feature type="region of interest" description="Disordered" evidence="2">
    <location>
        <begin position="327"/>
        <end position="370"/>
    </location>
</feature>
<feature type="coiled-coil region" evidence="1">
    <location>
        <begin position="702"/>
        <end position="729"/>
    </location>
</feature>
<feature type="compositionally biased region" description="Acidic residues" evidence="2">
    <location>
        <begin position="417"/>
        <end position="432"/>
    </location>
</feature>
<feature type="compositionally biased region" description="Polar residues" evidence="2">
    <location>
        <begin position="341"/>
        <end position="353"/>
    </location>
</feature>
<feature type="compositionally biased region" description="Basic residues" evidence="2">
    <location>
        <begin position="354"/>
        <end position="363"/>
    </location>
</feature>
<accession>A0A162R4E4</accession>
<keyword evidence="4" id="KW-1185">Reference proteome</keyword>
<protein>
    <submittedName>
        <fullName evidence="3">Uncharacterized protein</fullName>
    </submittedName>
</protein>
<dbReference type="OrthoDB" id="2285833at2759"/>
<sequence>MGALYATFKAKLKEAIRQCPDRMNYPELYITLFERTKLPRYTVPDAARRLDIDLRLVESFLRQQVQTTGKQTIAYWKEYVEQHFDECINEVLYVDPQETEANSSDVDDQDDDDGYDETEEFRTCTTSFQTIIKKDLEEEVRHRIEETILNCIRDTTNYTSDFSIQVLKMALVFNTHTFTLRNNTVILEEAQGANLGHVIPIEYLDDAMRVPRPFDAACFRNQAFKKDFDLLFQTGHFNIINSSLYGTKGPTDANLNKHSVHRLISDAIGLAPTEAYHHLPSHVTKMARLQYTTNVKNMWSDKTIINKLLKRLIKCLLCIHLRPTDEKQLQERRLQPRQAAPRSSNSNQGMSFSHKTRNGRRRVINNEKKNLERCKRLNKVDKAARCEERLTMYADVMERERRQKALRRQASSSLEEGVSEDEEDALVADEPESEKTNDTSKRRITQMLNQIRSNLFQNTPLSRSTVGSKIENLSDSEFDAMSIIAGFIKPYIPAQVDYAKLQYQLPFLLMANEILRYMGRSSQCLQILPLVKPTTLHTFLIDAKTLYALFCASTLQQPMILFNFQNEPIQEGMVDSYKDAVLSAFFDIAHLKRLCERHGNQFARRLHIFPALTTVRIYDTVPRLVQHQQPITATDGDPIDEDHHPDLQQQNDAVVRFQHELKDATARLETMLLMSPSVRQLKNDFRGGQASFKTVEDAKTTKRRLMLDVRDAKTNLQIARREVQRLKSMHKFPPTLPPNYQRYMIRQQPCLKKAEECFIDEDFDLQGAIFAGTDNGIVKTTETVYFDIERFLYHLRLFLHFHPSDQNGQPVGAPAMFMDLPATLTIGSKEIKQGSGMFDYMRSMNKKKTPGEQVLAIESTLSANSLFNCSTPNELEETAHLHQRHQQAIRSFYYSNIQCKERRQFEWRKERYYDRLASNERNSSGVKHPIMFIGDRGHGYGSCIKRHLRFGGHWREERHSRYTPTIITNEYNSSQTCLYCFNKLSHPTFAHNNAIKTTKGTFVCLNEDCPNAFVSVCRDQVSALAIGLAGLSQLLFGAAFPCFDEDTNPMNKTRFYEMATLFLREHA</sequence>
<organism evidence="3 4">
    <name type="scientific">Mucor lusitanicus CBS 277.49</name>
    <dbReference type="NCBI Taxonomy" id="747725"/>
    <lineage>
        <taxon>Eukaryota</taxon>
        <taxon>Fungi</taxon>
        <taxon>Fungi incertae sedis</taxon>
        <taxon>Mucoromycota</taxon>
        <taxon>Mucoromycotina</taxon>
        <taxon>Mucoromycetes</taxon>
        <taxon>Mucorales</taxon>
        <taxon>Mucorineae</taxon>
        <taxon>Mucoraceae</taxon>
        <taxon>Mucor</taxon>
    </lineage>
</organism>
<proteinExistence type="predicted"/>
<dbReference type="EMBL" id="AMYB01000001">
    <property type="protein sequence ID" value="OAD08210.1"/>
    <property type="molecule type" value="Genomic_DNA"/>
</dbReference>
<dbReference type="STRING" id="747725.A0A162R4E4"/>
<dbReference type="Proteomes" id="UP000077051">
    <property type="component" value="Unassembled WGS sequence"/>
</dbReference>
<name>A0A162R4E4_MUCCL</name>
<reference evidence="3 4" key="1">
    <citation type="submission" date="2015-06" db="EMBL/GenBank/DDBJ databases">
        <title>Expansion of signal transduction pathways in fungi by whole-genome duplication.</title>
        <authorList>
            <consortium name="DOE Joint Genome Institute"/>
            <person name="Corrochano L.M."/>
            <person name="Kuo A."/>
            <person name="Marcet-Houben M."/>
            <person name="Polaino S."/>
            <person name="Salamov A."/>
            <person name="Villalobos J.M."/>
            <person name="Alvarez M.I."/>
            <person name="Avalos J."/>
            <person name="Benito E.P."/>
            <person name="Benoit I."/>
            <person name="Burger G."/>
            <person name="Camino L.P."/>
            <person name="Canovas D."/>
            <person name="Cerda-Olmedo E."/>
            <person name="Cheng J.-F."/>
            <person name="Dominguez A."/>
            <person name="Elias M."/>
            <person name="Eslava A.P."/>
            <person name="Glaser F."/>
            <person name="Grimwood J."/>
            <person name="Gutierrez G."/>
            <person name="Heitman J."/>
            <person name="Henrissat B."/>
            <person name="Iturriaga E.A."/>
            <person name="Lang B.F."/>
            <person name="Lavin J.L."/>
            <person name="Lee S."/>
            <person name="Li W."/>
            <person name="Lindquist E."/>
            <person name="Lopez-Garcia S."/>
            <person name="Luque E.M."/>
            <person name="Marcos A.T."/>
            <person name="Martin J."/>
            <person name="Mccluskey K."/>
            <person name="Medina H.R."/>
            <person name="Miralles-Duran A."/>
            <person name="Miyazaki A."/>
            <person name="Munoz-Torres E."/>
            <person name="Oguiza J.A."/>
            <person name="Ohm R."/>
            <person name="Olmedo M."/>
            <person name="Orejas M."/>
            <person name="Ortiz-Castellanos L."/>
            <person name="Pisabarro A.G."/>
            <person name="Rodriguez-Romero J."/>
            <person name="Ruiz-Herrera J."/>
            <person name="Ruiz-Vazquez R."/>
            <person name="Sanz C."/>
            <person name="Schackwitz W."/>
            <person name="Schmutz J."/>
            <person name="Shahriari M."/>
            <person name="Shelest E."/>
            <person name="Silva-Franco F."/>
            <person name="Soanes D."/>
            <person name="Syed K."/>
            <person name="Tagua V.G."/>
            <person name="Talbot N.J."/>
            <person name="Thon M."/>
            <person name="De Vries R.P."/>
            <person name="Wiebenga A."/>
            <person name="Yadav J.S."/>
            <person name="Braun E.L."/>
            <person name="Baker S."/>
            <person name="Garre V."/>
            <person name="Horwitz B."/>
            <person name="Torres-Martinez S."/>
            <person name="Idnurm A."/>
            <person name="Herrera-Estrella A."/>
            <person name="Gabaldon T."/>
            <person name="Grigoriev I.V."/>
        </authorList>
    </citation>
    <scope>NUCLEOTIDE SEQUENCE [LARGE SCALE GENOMIC DNA]</scope>
    <source>
        <strain evidence="3 4">CBS 277.49</strain>
    </source>
</reference>
<evidence type="ECO:0000256" key="1">
    <source>
        <dbReference type="SAM" id="Coils"/>
    </source>
</evidence>
<evidence type="ECO:0000256" key="2">
    <source>
        <dbReference type="SAM" id="MobiDB-lite"/>
    </source>
</evidence>
<dbReference type="AlphaFoldDB" id="A0A162R4E4"/>
<feature type="region of interest" description="Disordered" evidence="2">
    <location>
        <begin position="99"/>
        <end position="119"/>
    </location>
</feature>
<keyword evidence="1" id="KW-0175">Coiled coil</keyword>
<dbReference type="VEuPathDB" id="FungiDB:MUCCIDRAFT_76874"/>
<evidence type="ECO:0000313" key="3">
    <source>
        <dbReference type="EMBL" id="OAD08210.1"/>
    </source>
</evidence>
<gene>
    <name evidence="3" type="ORF">MUCCIDRAFT_76874</name>
</gene>
<comment type="caution">
    <text evidence="3">The sequence shown here is derived from an EMBL/GenBank/DDBJ whole genome shotgun (WGS) entry which is preliminary data.</text>
</comment>